<dbReference type="EMBL" id="ABXU01000083">
    <property type="protein sequence ID" value="EEB32254.1"/>
    <property type="molecule type" value="Genomic_DNA"/>
</dbReference>
<name>B6WXP6_9BACT</name>
<dbReference type="HOGENOM" id="CLU_3024755_0_0_7"/>
<dbReference type="Proteomes" id="UP000003676">
    <property type="component" value="Unassembled WGS sequence"/>
</dbReference>
<organism evidence="1 2">
    <name type="scientific">Desulfovibrio piger ATCC 29098</name>
    <dbReference type="NCBI Taxonomy" id="411464"/>
    <lineage>
        <taxon>Bacteria</taxon>
        <taxon>Pseudomonadati</taxon>
        <taxon>Thermodesulfobacteriota</taxon>
        <taxon>Desulfovibrionia</taxon>
        <taxon>Desulfovibrionales</taxon>
        <taxon>Desulfovibrionaceae</taxon>
        <taxon>Desulfovibrio</taxon>
    </lineage>
</organism>
<protein>
    <submittedName>
        <fullName evidence="1">Uncharacterized protein</fullName>
    </submittedName>
</protein>
<evidence type="ECO:0000313" key="2">
    <source>
        <dbReference type="Proteomes" id="UP000003676"/>
    </source>
</evidence>
<proteinExistence type="predicted"/>
<gene>
    <name evidence="1" type="ORF">DESPIG_02873</name>
</gene>
<comment type="caution">
    <text evidence="1">The sequence shown here is derived from an EMBL/GenBank/DDBJ whole genome shotgun (WGS) entry which is preliminary data.</text>
</comment>
<reference evidence="1 2" key="2">
    <citation type="submission" date="2008-10" db="EMBL/GenBank/DDBJ databases">
        <authorList>
            <person name="Fulton L."/>
            <person name="Clifton S."/>
            <person name="Fulton B."/>
            <person name="Xu J."/>
            <person name="Minx P."/>
            <person name="Pepin K.H."/>
            <person name="Johnson M."/>
            <person name="Bhonagiri V."/>
            <person name="Nash W.E."/>
            <person name="Mardis E.R."/>
            <person name="Wilson R.K."/>
        </authorList>
    </citation>
    <scope>NUCLEOTIDE SEQUENCE [LARGE SCALE GENOMIC DNA]</scope>
    <source>
        <strain evidence="1 2">ATCC 29098</strain>
    </source>
</reference>
<sequence length="55" mass="6190">MDGTLAYRSRTGPAKGEAFLKIHCVGTNRYIPRQNMMYTRHGLIGVIPIFHGKKS</sequence>
<accession>B6WXP6</accession>
<reference evidence="1 2" key="1">
    <citation type="submission" date="2008-10" db="EMBL/GenBank/DDBJ databases">
        <title>Draft genome sequence of Desulvovibrio piger (ATCC 29098).</title>
        <authorList>
            <person name="Sudarsanam P."/>
            <person name="Ley R."/>
            <person name="Guruge J."/>
            <person name="Turnbaugh P.J."/>
            <person name="Mahowald M."/>
            <person name="Liep D."/>
            <person name="Gordon J."/>
        </authorList>
    </citation>
    <scope>NUCLEOTIDE SEQUENCE [LARGE SCALE GENOMIC DNA]</scope>
    <source>
        <strain evidence="1 2">ATCC 29098</strain>
    </source>
</reference>
<dbReference type="AlphaFoldDB" id="B6WXP6"/>
<evidence type="ECO:0000313" key="1">
    <source>
        <dbReference type="EMBL" id="EEB32254.1"/>
    </source>
</evidence>